<comment type="similarity">
    <text evidence="2">In the central section; belongs to the CRISPR-associated helicase Cas3 family.</text>
</comment>
<dbReference type="InterPro" id="IPR014001">
    <property type="entry name" value="Helicase_ATP-bd"/>
</dbReference>
<dbReference type="RefSeq" id="WP_092177631.1">
    <property type="nucleotide sequence ID" value="NZ_FNZH01000007.1"/>
</dbReference>
<feature type="domain" description="Helicase ATP-binding" evidence="10">
    <location>
        <begin position="281"/>
        <end position="472"/>
    </location>
</feature>
<dbReference type="SUPFAM" id="SSF52540">
    <property type="entry name" value="P-loop containing nucleoside triphosphate hydrolases"/>
    <property type="match status" value="1"/>
</dbReference>
<dbReference type="GO" id="GO:0005524">
    <property type="term" value="F:ATP binding"/>
    <property type="evidence" value="ECO:0007669"/>
    <property type="project" value="UniProtKB-KW"/>
</dbReference>
<dbReference type="InterPro" id="IPR006483">
    <property type="entry name" value="CRISPR-assoc_Cas3_HD"/>
</dbReference>
<dbReference type="SMART" id="SM00490">
    <property type="entry name" value="HELICc"/>
    <property type="match status" value="1"/>
</dbReference>
<dbReference type="Pfam" id="PF22590">
    <property type="entry name" value="Cas3-like_C_2"/>
    <property type="match status" value="1"/>
</dbReference>
<dbReference type="NCBIfam" id="TIGR01587">
    <property type="entry name" value="cas3_core"/>
    <property type="match status" value="1"/>
</dbReference>
<dbReference type="GO" id="GO:0046872">
    <property type="term" value="F:metal ion binding"/>
    <property type="evidence" value="ECO:0007669"/>
    <property type="project" value="UniProtKB-KW"/>
</dbReference>
<keyword evidence="13" id="KW-1185">Reference proteome</keyword>
<evidence type="ECO:0000313" key="13">
    <source>
        <dbReference type="Proteomes" id="UP000199403"/>
    </source>
</evidence>
<sequence>MNPSEFISHDDRTLAEHLAGLKEVIDFLLLEKAQNLYSESELKSLVYRLVSYHDLAKASIFFQLYLSKALVLKGKGHVKYSIKQLRLFLDSNSQKINEWINSPELKEHAHFGAWAFLSTIDINQRYGLDAMLSMKILKRHHGYLRDFELATINPANHKSKFKCIEENIDYSKLKDLLNSIGLPFVTPNITEILDGFKLLKFKKLEIELAENENSAYYFKTLFSYSLLLSADKGDVMLKNKYFERTKIRSQIIDQFKKSKLTESFKINELREKAYSTAVENIEKFGDHSFYSITLPTGLGKTFTAYKAALLLKEKFTPQSRIVYCLPFTSIIDQNGNLFKEILINSGLPEELIGIHHHLSVPENKNEKEIDYPEWEYFIEGWQKEITISTFVQLWESIFANHNKELRKFHNLVNSIIILDEVQAIKPTLLPALEFVMESMAKFFNTKFILVTATQPMIIPNKIKELCQFESKDYFFQKLNRTLLDKSLLSRRNISEKELAEAVYNEFIKRPISILVICNTIRYSQNIFEELSIKLEKGVLYYLSASLIPYSREVLLKDYISPLLKKGKPIILISTQVIEAGVDVDFDLVFRDFAPLSSINQAAGRCNRNSTNDISKVKLFRSGKEKIYDPTLLSVTEKTLDKYSIEIPENQYFELNTEYFNGIKSKVQDDSYTSKKLIKSILSLKFEDVGSNKDYRLIVEKYKSFNYFIPINSVALVLWEEYQKLLTLDDYFERKQKIKMHFPKMMKYIIKIPEYINPPSEDDKEKYLIYDQNWNSFYDKIFGYKKPEAESPVEIF</sequence>
<dbReference type="AlphaFoldDB" id="A0A1H7AL67"/>
<evidence type="ECO:0000256" key="8">
    <source>
        <dbReference type="ARBA" id="ARBA00022840"/>
    </source>
</evidence>
<dbReference type="GO" id="GO:0036297">
    <property type="term" value="P:interstrand cross-link repair"/>
    <property type="evidence" value="ECO:0007669"/>
    <property type="project" value="TreeGrafter"/>
</dbReference>
<evidence type="ECO:0000256" key="5">
    <source>
        <dbReference type="ARBA" id="ARBA00022741"/>
    </source>
</evidence>
<dbReference type="NCBIfam" id="TIGR01596">
    <property type="entry name" value="cas3_HD"/>
    <property type="match status" value="1"/>
</dbReference>
<feature type="domain" description="HD Cas3-type" evidence="11">
    <location>
        <begin position="7"/>
        <end position="233"/>
    </location>
</feature>
<dbReference type="GO" id="GO:0004518">
    <property type="term" value="F:nuclease activity"/>
    <property type="evidence" value="ECO:0007669"/>
    <property type="project" value="UniProtKB-KW"/>
</dbReference>
<evidence type="ECO:0000256" key="7">
    <source>
        <dbReference type="ARBA" id="ARBA00022806"/>
    </source>
</evidence>
<keyword evidence="9" id="KW-0051">Antiviral defense</keyword>
<dbReference type="GO" id="GO:0016787">
    <property type="term" value="F:hydrolase activity"/>
    <property type="evidence" value="ECO:0007669"/>
    <property type="project" value="UniProtKB-KW"/>
</dbReference>
<keyword evidence="3" id="KW-0540">Nuclease</keyword>
<dbReference type="PANTHER" id="PTHR47957:SF3">
    <property type="entry name" value="ATP-DEPENDENT HELICASE HRQ1"/>
    <property type="match status" value="1"/>
</dbReference>
<dbReference type="Proteomes" id="UP000199403">
    <property type="component" value="Unassembled WGS sequence"/>
</dbReference>
<dbReference type="GO" id="GO:0006289">
    <property type="term" value="P:nucleotide-excision repair"/>
    <property type="evidence" value="ECO:0007669"/>
    <property type="project" value="TreeGrafter"/>
</dbReference>
<evidence type="ECO:0000313" key="12">
    <source>
        <dbReference type="EMBL" id="SEJ66339.1"/>
    </source>
</evidence>
<name>A0A1H7AL67_9BACT</name>
<evidence type="ECO:0000259" key="11">
    <source>
        <dbReference type="PROSITE" id="PS51643"/>
    </source>
</evidence>
<dbReference type="InterPro" id="IPR006935">
    <property type="entry name" value="Helicase/UvrB_N"/>
</dbReference>
<dbReference type="GO" id="GO:0003677">
    <property type="term" value="F:DNA binding"/>
    <property type="evidence" value="ECO:0007669"/>
    <property type="project" value="InterPro"/>
</dbReference>
<comment type="similarity">
    <text evidence="1">In the N-terminal section; belongs to the CRISPR-associated nuclease Cas3-HD family.</text>
</comment>
<reference evidence="13" key="1">
    <citation type="submission" date="2016-10" db="EMBL/GenBank/DDBJ databases">
        <authorList>
            <person name="Varghese N."/>
            <person name="Submissions S."/>
        </authorList>
    </citation>
    <scope>NUCLEOTIDE SEQUENCE [LARGE SCALE GENOMIC DNA]</scope>
    <source>
        <strain evidence="13">IBRC-M 10761</strain>
    </source>
</reference>
<dbReference type="PROSITE" id="PS51643">
    <property type="entry name" value="HD_CAS3"/>
    <property type="match status" value="1"/>
</dbReference>
<keyword evidence="4" id="KW-0479">Metal-binding</keyword>
<dbReference type="InterPro" id="IPR054712">
    <property type="entry name" value="Cas3-like_dom"/>
</dbReference>
<dbReference type="Gene3D" id="3.40.50.300">
    <property type="entry name" value="P-loop containing nucleotide triphosphate hydrolases"/>
    <property type="match status" value="2"/>
</dbReference>
<dbReference type="PANTHER" id="PTHR47957">
    <property type="entry name" value="ATP-DEPENDENT HELICASE HRQ1"/>
    <property type="match status" value="1"/>
</dbReference>
<dbReference type="STRING" id="1416801.SAMN05192553_107156"/>
<dbReference type="OrthoDB" id="9810236at2"/>
<evidence type="ECO:0000256" key="1">
    <source>
        <dbReference type="ARBA" id="ARBA00006847"/>
    </source>
</evidence>
<dbReference type="CDD" id="cd09641">
    <property type="entry name" value="Cas3''_I"/>
    <property type="match status" value="1"/>
</dbReference>
<keyword evidence="7" id="KW-0347">Helicase</keyword>
<protein>
    <submittedName>
        <fullName evidence="12">CRISPR-associated helicase, Cas3 family</fullName>
    </submittedName>
</protein>
<keyword evidence="8" id="KW-0067">ATP-binding</keyword>
<keyword evidence="6" id="KW-0378">Hydrolase</keyword>
<proteinExistence type="inferred from homology"/>
<evidence type="ECO:0000256" key="4">
    <source>
        <dbReference type="ARBA" id="ARBA00022723"/>
    </source>
</evidence>
<evidence type="ECO:0000259" key="10">
    <source>
        <dbReference type="PROSITE" id="PS51192"/>
    </source>
</evidence>
<gene>
    <name evidence="12" type="ORF">SAMN05192553_107156</name>
</gene>
<dbReference type="InterPro" id="IPR027417">
    <property type="entry name" value="P-loop_NTPase"/>
</dbReference>
<dbReference type="GO" id="GO:0043138">
    <property type="term" value="F:3'-5' DNA helicase activity"/>
    <property type="evidence" value="ECO:0007669"/>
    <property type="project" value="TreeGrafter"/>
</dbReference>
<dbReference type="GO" id="GO:0051607">
    <property type="term" value="P:defense response to virus"/>
    <property type="evidence" value="ECO:0007669"/>
    <property type="project" value="UniProtKB-KW"/>
</dbReference>
<keyword evidence="5" id="KW-0547">Nucleotide-binding</keyword>
<evidence type="ECO:0000256" key="2">
    <source>
        <dbReference type="ARBA" id="ARBA00009046"/>
    </source>
</evidence>
<dbReference type="SMART" id="SM00487">
    <property type="entry name" value="DEXDc"/>
    <property type="match status" value="1"/>
</dbReference>
<dbReference type="InterPro" id="IPR001650">
    <property type="entry name" value="Helicase_C-like"/>
</dbReference>
<dbReference type="Pfam" id="PF04851">
    <property type="entry name" value="ResIII"/>
    <property type="match status" value="1"/>
</dbReference>
<evidence type="ECO:0000256" key="9">
    <source>
        <dbReference type="ARBA" id="ARBA00023118"/>
    </source>
</evidence>
<dbReference type="InterPro" id="IPR038257">
    <property type="entry name" value="CRISPR-assoc_Cas3_HD_sf"/>
</dbReference>
<dbReference type="PROSITE" id="PS51192">
    <property type="entry name" value="HELICASE_ATP_BIND_1"/>
    <property type="match status" value="1"/>
</dbReference>
<evidence type="ECO:0000256" key="3">
    <source>
        <dbReference type="ARBA" id="ARBA00022722"/>
    </source>
</evidence>
<organism evidence="12 13">
    <name type="scientific">Cyclobacterium xiamenense</name>
    <dbReference type="NCBI Taxonomy" id="1297121"/>
    <lineage>
        <taxon>Bacteria</taxon>
        <taxon>Pseudomonadati</taxon>
        <taxon>Bacteroidota</taxon>
        <taxon>Cytophagia</taxon>
        <taxon>Cytophagales</taxon>
        <taxon>Cyclobacteriaceae</taxon>
        <taxon>Cyclobacterium</taxon>
    </lineage>
</organism>
<accession>A0A1H7AL67</accession>
<dbReference type="InterPro" id="IPR006474">
    <property type="entry name" value="Helicase_Cas3_CRISPR-ass_core"/>
</dbReference>
<dbReference type="EMBL" id="FNZH01000007">
    <property type="protein sequence ID" value="SEJ66339.1"/>
    <property type="molecule type" value="Genomic_DNA"/>
</dbReference>
<evidence type="ECO:0000256" key="6">
    <source>
        <dbReference type="ARBA" id="ARBA00022801"/>
    </source>
</evidence>
<dbReference type="Gene3D" id="1.10.3210.30">
    <property type="match status" value="1"/>
</dbReference>
<dbReference type="CDD" id="cd17930">
    <property type="entry name" value="DEXHc_cas3"/>
    <property type="match status" value="1"/>
</dbReference>